<proteinExistence type="predicted"/>
<keyword evidence="4" id="KW-1185">Reference proteome</keyword>
<dbReference type="SUPFAM" id="SSF53448">
    <property type="entry name" value="Nucleotide-diphospho-sugar transferases"/>
    <property type="match status" value="1"/>
</dbReference>
<feature type="transmembrane region" description="Helical" evidence="1">
    <location>
        <begin position="243"/>
        <end position="264"/>
    </location>
</feature>
<dbReference type="GO" id="GO:0016740">
    <property type="term" value="F:transferase activity"/>
    <property type="evidence" value="ECO:0007669"/>
    <property type="project" value="UniProtKB-KW"/>
</dbReference>
<evidence type="ECO:0000256" key="1">
    <source>
        <dbReference type="SAM" id="Phobius"/>
    </source>
</evidence>
<dbReference type="GO" id="GO:0005886">
    <property type="term" value="C:plasma membrane"/>
    <property type="evidence" value="ECO:0007669"/>
    <property type="project" value="TreeGrafter"/>
</dbReference>
<accession>A0A2Z6DV47</accession>
<evidence type="ECO:0000313" key="4">
    <source>
        <dbReference type="Proteomes" id="UP000262004"/>
    </source>
</evidence>
<dbReference type="PANTHER" id="PTHR48090:SF8">
    <property type="entry name" value="GLYCOSYLTRANSFERASE CSBB-RELATED"/>
    <property type="match status" value="1"/>
</dbReference>
<organism evidence="3 4">
    <name type="scientific">Hydrogenophilus thermoluteolus</name>
    <name type="common">Pseudomonas hydrogenothermophila</name>
    <dbReference type="NCBI Taxonomy" id="297"/>
    <lineage>
        <taxon>Bacteria</taxon>
        <taxon>Pseudomonadati</taxon>
        <taxon>Pseudomonadota</taxon>
        <taxon>Hydrogenophilia</taxon>
        <taxon>Hydrogenophilales</taxon>
        <taxon>Hydrogenophilaceae</taxon>
        <taxon>Hydrogenophilus</taxon>
    </lineage>
</organism>
<dbReference type="Gene3D" id="3.90.550.10">
    <property type="entry name" value="Spore Coat Polysaccharide Biosynthesis Protein SpsA, Chain A"/>
    <property type="match status" value="1"/>
</dbReference>
<dbReference type="Pfam" id="PF00535">
    <property type="entry name" value="Glycos_transf_2"/>
    <property type="match status" value="1"/>
</dbReference>
<dbReference type="KEGG" id="htl:HPTL_0037"/>
<evidence type="ECO:0000313" key="3">
    <source>
        <dbReference type="EMBL" id="BBD76307.1"/>
    </source>
</evidence>
<dbReference type="InterPro" id="IPR001173">
    <property type="entry name" value="Glyco_trans_2-like"/>
</dbReference>
<keyword evidence="3" id="KW-0808">Transferase</keyword>
<keyword evidence="1" id="KW-0472">Membrane</keyword>
<dbReference type="EMBL" id="AP018558">
    <property type="protein sequence ID" value="BBD76307.1"/>
    <property type="molecule type" value="Genomic_DNA"/>
</dbReference>
<dbReference type="Proteomes" id="UP000262004">
    <property type="component" value="Chromosome"/>
</dbReference>
<dbReference type="RefSeq" id="WP_179949080.1">
    <property type="nucleotide sequence ID" value="NZ_AP018558.1"/>
</dbReference>
<dbReference type="CDD" id="cd04187">
    <property type="entry name" value="DPM1_like_bac"/>
    <property type="match status" value="1"/>
</dbReference>
<keyword evidence="1" id="KW-1133">Transmembrane helix</keyword>
<feature type="transmembrane region" description="Helical" evidence="1">
    <location>
        <begin position="276"/>
        <end position="301"/>
    </location>
</feature>
<feature type="domain" description="Glycosyltransferase 2-like" evidence="2">
    <location>
        <begin position="6"/>
        <end position="179"/>
    </location>
</feature>
<dbReference type="PANTHER" id="PTHR48090">
    <property type="entry name" value="UNDECAPRENYL-PHOSPHATE 4-DEOXY-4-FORMAMIDO-L-ARABINOSE TRANSFERASE-RELATED"/>
    <property type="match status" value="1"/>
</dbReference>
<keyword evidence="1" id="KW-0812">Transmembrane</keyword>
<dbReference type="AlphaFoldDB" id="A0A2Z6DV47"/>
<sequence>MTPLLSAIVPVYNEADGLPLLYERLSAALDAAVALLENAASQEPEPDRWEILLVDDGSRDASWQGIVGLTARDRRVKGIRFARNFGKEAAMAAGLHAARGQAVVILDADLQHPPELIPQMVALWQQGAQVVTAVRTDRETDPLWRRSLTRLFYRLYQAISEVALTPGGGDFRLLDRRVVAALNALPERKRFLKGLANWVGFTHQTLPFRPAARHAGRSAWSLRKLWRYAIDGLVSFTTLPLHIWSSIGAFVALLSGSYGLYLIVRTLVFGRDVPGYASIMVAILFLSGVQLISLGVLGEYLGRVFEEVKRRPLYLVGEVANLPDPGVAPSAGFAAQPEQPEPR</sequence>
<name>A0A2Z6DV47_HYDTE</name>
<dbReference type="InterPro" id="IPR050256">
    <property type="entry name" value="Glycosyltransferase_2"/>
</dbReference>
<protein>
    <submittedName>
        <fullName evidence="3">Glycosyltransferase</fullName>
    </submittedName>
</protein>
<evidence type="ECO:0000259" key="2">
    <source>
        <dbReference type="Pfam" id="PF00535"/>
    </source>
</evidence>
<reference evidence="3 4" key="1">
    <citation type="submission" date="2018-04" db="EMBL/GenBank/DDBJ databases">
        <title>Complete genome sequence of Hydrogenophilus thermoluteolus TH-1.</title>
        <authorList>
            <person name="Arai H."/>
        </authorList>
    </citation>
    <scope>NUCLEOTIDE SEQUENCE [LARGE SCALE GENOMIC DNA]</scope>
    <source>
        <strain evidence="3 4">TH-1</strain>
    </source>
</reference>
<dbReference type="InterPro" id="IPR029044">
    <property type="entry name" value="Nucleotide-diphossugar_trans"/>
</dbReference>
<gene>
    <name evidence="3" type="ORF">HPTL_0037</name>
</gene>